<comment type="caution">
    <text evidence="1">The sequence shown here is derived from an EMBL/GenBank/DDBJ whole genome shotgun (WGS) entry which is preliminary data.</text>
</comment>
<proteinExistence type="predicted"/>
<protein>
    <submittedName>
        <fullName evidence="1">Uncharacterized protein</fullName>
    </submittedName>
</protein>
<evidence type="ECO:0000313" key="1">
    <source>
        <dbReference type="EMBL" id="KAG9490696.1"/>
    </source>
</evidence>
<gene>
    <name evidence="1" type="ORF">GDO78_006161</name>
</gene>
<keyword evidence="2" id="KW-1185">Reference proteome</keyword>
<organism evidence="1 2">
    <name type="scientific">Eleutherodactylus coqui</name>
    <name type="common">Puerto Rican coqui</name>
    <dbReference type="NCBI Taxonomy" id="57060"/>
    <lineage>
        <taxon>Eukaryota</taxon>
        <taxon>Metazoa</taxon>
        <taxon>Chordata</taxon>
        <taxon>Craniata</taxon>
        <taxon>Vertebrata</taxon>
        <taxon>Euteleostomi</taxon>
        <taxon>Amphibia</taxon>
        <taxon>Batrachia</taxon>
        <taxon>Anura</taxon>
        <taxon>Neobatrachia</taxon>
        <taxon>Hyloidea</taxon>
        <taxon>Eleutherodactylidae</taxon>
        <taxon>Eleutherodactylinae</taxon>
        <taxon>Eleutherodactylus</taxon>
        <taxon>Eleutherodactylus</taxon>
    </lineage>
</organism>
<evidence type="ECO:0000313" key="2">
    <source>
        <dbReference type="Proteomes" id="UP000770717"/>
    </source>
</evidence>
<dbReference type="Proteomes" id="UP000770717">
    <property type="component" value="Unassembled WGS sequence"/>
</dbReference>
<dbReference type="AlphaFoldDB" id="A0A8J6FNP7"/>
<sequence length="97" mass="10929">MDLSCSLKKRGLWTVQTANQQQCQKLDRQSDTDVLSYGQVPLTSRPKLKIQHFLGYHLITPCQDLNFKGASFKGTVVRERREKAGLVPADKAMVPVL</sequence>
<dbReference type="EMBL" id="WNTK01000002">
    <property type="protein sequence ID" value="KAG9490696.1"/>
    <property type="molecule type" value="Genomic_DNA"/>
</dbReference>
<accession>A0A8J6FNP7</accession>
<reference evidence="1" key="1">
    <citation type="thesis" date="2020" institute="ProQuest LLC" country="789 East Eisenhower Parkway, Ann Arbor, MI, USA">
        <title>Comparative Genomics and Chromosome Evolution.</title>
        <authorList>
            <person name="Mudd A.B."/>
        </authorList>
    </citation>
    <scope>NUCLEOTIDE SEQUENCE</scope>
    <source>
        <strain evidence="1">HN-11 Male</strain>
        <tissue evidence="1">Kidney and liver</tissue>
    </source>
</reference>
<name>A0A8J6FNP7_ELECQ</name>